<dbReference type="Pfam" id="PF01590">
    <property type="entry name" value="GAF"/>
    <property type="match status" value="1"/>
</dbReference>
<dbReference type="FunFam" id="1.10.287.130:FF:000001">
    <property type="entry name" value="Two-component sensor histidine kinase"/>
    <property type="match status" value="1"/>
</dbReference>
<dbReference type="Pfam" id="PF00512">
    <property type="entry name" value="HisKA"/>
    <property type="match status" value="1"/>
</dbReference>
<dbReference type="CDD" id="cd00082">
    <property type="entry name" value="HisKA"/>
    <property type="match status" value="1"/>
</dbReference>
<feature type="domain" description="PAS" evidence="9">
    <location>
        <begin position="178"/>
        <end position="248"/>
    </location>
</feature>
<dbReference type="InterPro" id="IPR050736">
    <property type="entry name" value="Sensor_HK_Regulatory"/>
</dbReference>
<evidence type="ECO:0000259" key="9">
    <source>
        <dbReference type="PROSITE" id="PS50112"/>
    </source>
</evidence>
<dbReference type="InterPro" id="IPR003661">
    <property type="entry name" value="HisK_dim/P_dom"/>
</dbReference>
<keyword evidence="3" id="KW-0597">Phosphoprotein</keyword>
<evidence type="ECO:0000256" key="5">
    <source>
        <dbReference type="ARBA" id="ARBA00022777"/>
    </source>
</evidence>
<dbReference type="SUPFAM" id="SSF55781">
    <property type="entry name" value="GAF domain-like"/>
    <property type="match status" value="1"/>
</dbReference>
<dbReference type="PANTHER" id="PTHR43711">
    <property type="entry name" value="TWO-COMPONENT HISTIDINE KINASE"/>
    <property type="match status" value="1"/>
</dbReference>
<dbReference type="InterPro" id="IPR000700">
    <property type="entry name" value="PAS-assoc_C"/>
</dbReference>
<evidence type="ECO:0000256" key="6">
    <source>
        <dbReference type="ARBA" id="ARBA00023012"/>
    </source>
</evidence>
<dbReference type="PRINTS" id="PR00344">
    <property type="entry name" value="BCTRLSENSOR"/>
</dbReference>
<dbReference type="PROSITE" id="PS50109">
    <property type="entry name" value="HIS_KIN"/>
    <property type="match status" value="1"/>
</dbReference>
<reference evidence="11" key="1">
    <citation type="submission" date="2022-07" db="EMBL/GenBank/DDBJ databases">
        <title>Complete genome sequence of Salinispirillum sp. LH10-3-1 capable of multiple carbohydrate inversion isolated from a soda lake.</title>
        <authorList>
            <person name="Liu J."/>
            <person name="Zhai Y."/>
            <person name="Zhang H."/>
            <person name="Yang H."/>
            <person name="Qu J."/>
            <person name="Li J."/>
        </authorList>
    </citation>
    <scope>NUCLEOTIDE SEQUENCE</scope>
    <source>
        <strain evidence="11">LH 10-3-1</strain>
    </source>
</reference>
<dbReference type="InterPro" id="IPR004358">
    <property type="entry name" value="Sig_transdc_His_kin-like_C"/>
</dbReference>
<dbReference type="Gene3D" id="3.30.450.40">
    <property type="match status" value="1"/>
</dbReference>
<dbReference type="SMART" id="SM00091">
    <property type="entry name" value="PAS"/>
    <property type="match status" value="2"/>
</dbReference>
<evidence type="ECO:0000256" key="1">
    <source>
        <dbReference type="ARBA" id="ARBA00000085"/>
    </source>
</evidence>
<dbReference type="SMART" id="SM00387">
    <property type="entry name" value="HATPase_c"/>
    <property type="match status" value="1"/>
</dbReference>
<proteinExistence type="predicted"/>
<accession>A0AB38YFE0</accession>
<feature type="domain" description="PAC" evidence="10">
    <location>
        <begin position="249"/>
        <end position="303"/>
    </location>
</feature>
<keyword evidence="7" id="KW-0472">Membrane</keyword>
<dbReference type="SMART" id="SM00388">
    <property type="entry name" value="HisKA"/>
    <property type="match status" value="1"/>
</dbReference>
<dbReference type="GO" id="GO:0000155">
    <property type="term" value="F:phosphorelay sensor kinase activity"/>
    <property type="evidence" value="ECO:0007669"/>
    <property type="project" value="InterPro"/>
</dbReference>
<dbReference type="EC" id="2.7.13.3" evidence="2"/>
<dbReference type="CDD" id="cd00130">
    <property type="entry name" value="PAS"/>
    <property type="match status" value="2"/>
</dbReference>
<dbReference type="PROSITE" id="PS50112">
    <property type="entry name" value="PAS"/>
    <property type="match status" value="1"/>
</dbReference>
<feature type="domain" description="Histidine kinase" evidence="8">
    <location>
        <begin position="433"/>
        <end position="652"/>
    </location>
</feature>
<keyword evidence="6" id="KW-0902">Two-component regulatory system</keyword>
<dbReference type="SMART" id="SM00086">
    <property type="entry name" value="PAC"/>
    <property type="match status" value="2"/>
</dbReference>
<dbReference type="Gene3D" id="3.30.565.10">
    <property type="entry name" value="Histidine kinase-like ATPase, C-terminal domain"/>
    <property type="match status" value="1"/>
</dbReference>
<organism evidence="11">
    <name type="scientific">Salinispirillum sp. LH 10-3-1</name>
    <dbReference type="NCBI Taxonomy" id="2952525"/>
    <lineage>
        <taxon>Bacteria</taxon>
        <taxon>Pseudomonadati</taxon>
        <taxon>Pseudomonadota</taxon>
        <taxon>Gammaproteobacteria</taxon>
        <taxon>Oceanospirillales</taxon>
        <taxon>Saccharospirillaceae</taxon>
        <taxon>Salinispirillum</taxon>
    </lineage>
</organism>
<dbReference type="InterPro" id="IPR035965">
    <property type="entry name" value="PAS-like_dom_sf"/>
</dbReference>
<comment type="catalytic activity">
    <reaction evidence="1">
        <text>ATP + protein L-histidine = ADP + protein N-phospho-L-histidine.</text>
        <dbReference type="EC" id="2.7.13.3"/>
    </reaction>
</comment>
<dbReference type="InterPro" id="IPR005467">
    <property type="entry name" value="His_kinase_dom"/>
</dbReference>
<dbReference type="Gene3D" id="3.30.450.20">
    <property type="entry name" value="PAS domain"/>
    <property type="match status" value="2"/>
</dbReference>
<dbReference type="InterPro" id="IPR029016">
    <property type="entry name" value="GAF-like_dom_sf"/>
</dbReference>
<dbReference type="SUPFAM" id="SSF55874">
    <property type="entry name" value="ATPase domain of HSP90 chaperone/DNA topoisomerase II/histidine kinase"/>
    <property type="match status" value="1"/>
</dbReference>
<dbReference type="InterPro" id="IPR036890">
    <property type="entry name" value="HATPase_C_sf"/>
</dbReference>
<dbReference type="NCBIfam" id="TIGR00229">
    <property type="entry name" value="sensory_box"/>
    <property type="match status" value="2"/>
</dbReference>
<evidence type="ECO:0000256" key="2">
    <source>
        <dbReference type="ARBA" id="ARBA00012438"/>
    </source>
</evidence>
<dbReference type="PROSITE" id="PS50113">
    <property type="entry name" value="PAC"/>
    <property type="match status" value="1"/>
</dbReference>
<dbReference type="GO" id="GO:0005886">
    <property type="term" value="C:plasma membrane"/>
    <property type="evidence" value="ECO:0007669"/>
    <property type="project" value="UniProtKB-ARBA"/>
</dbReference>
<dbReference type="InterPro" id="IPR000014">
    <property type="entry name" value="PAS"/>
</dbReference>
<dbReference type="EMBL" id="CP101717">
    <property type="protein sequence ID" value="WLD58087.1"/>
    <property type="molecule type" value="Genomic_DNA"/>
</dbReference>
<dbReference type="RefSeq" id="WP_304995373.1">
    <property type="nucleotide sequence ID" value="NZ_CP101717.1"/>
</dbReference>
<dbReference type="InterPro" id="IPR001610">
    <property type="entry name" value="PAC"/>
</dbReference>
<dbReference type="PANTHER" id="PTHR43711:SF1">
    <property type="entry name" value="HISTIDINE KINASE 1"/>
    <property type="match status" value="1"/>
</dbReference>
<evidence type="ECO:0000259" key="8">
    <source>
        <dbReference type="PROSITE" id="PS50109"/>
    </source>
</evidence>
<gene>
    <name evidence="11" type="ORF">NFC81_15440</name>
</gene>
<protein>
    <recommendedName>
        <fullName evidence="2">histidine kinase</fullName>
        <ecNumber evidence="2">2.7.13.3</ecNumber>
    </recommendedName>
</protein>
<name>A0AB38YFE0_9GAMM</name>
<dbReference type="Pfam" id="PF02518">
    <property type="entry name" value="HATPase_c"/>
    <property type="match status" value="1"/>
</dbReference>
<dbReference type="InterPro" id="IPR003018">
    <property type="entry name" value="GAF"/>
</dbReference>
<dbReference type="CDD" id="cd16922">
    <property type="entry name" value="HATPase_EvgS-ArcB-TorS-like"/>
    <property type="match status" value="1"/>
</dbReference>
<keyword evidence="4" id="KW-0808">Transferase</keyword>
<dbReference type="Gene3D" id="1.10.287.130">
    <property type="match status" value="1"/>
</dbReference>
<keyword evidence="5" id="KW-0418">Kinase</keyword>
<evidence type="ECO:0000256" key="7">
    <source>
        <dbReference type="ARBA" id="ARBA00023136"/>
    </source>
</evidence>
<evidence type="ECO:0000313" key="11">
    <source>
        <dbReference type="EMBL" id="WLD58087.1"/>
    </source>
</evidence>
<evidence type="ECO:0000256" key="4">
    <source>
        <dbReference type="ARBA" id="ARBA00022679"/>
    </source>
</evidence>
<evidence type="ECO:0000259" key="10">
    <source>
        <dbReference type="PROSITE" id="PS50113"/>
    </source>
</evidence>
<dbReference type="InterPro" id="IPR003594">
    <property type="entry name" value="HATPase_dom"/>
</dbReference>
<sequence>MKASVPANEIARLRALRQLRILDTPADAEFDELSRLAAMACGTSKAFVTFIESDRQWLKAAYGADRGETPRSEAFCAHTILQPDGVLVIPDARLDARFANNPRVVEDGVRFYAGVPLTLPSGETLGALCVVDDQPRQLNEHQLDMLIGLGNLANSNLAKRQRRTTAAGYSQEILPITEAEHLSLISRFTSNGVLLTDTKSTILWMNDGSARLTGYQPEEVIGQTPRLFHSPNTDPTTLKYIRSQLSGRLPVSCEILNRSKAGLEYWVYLEIQPIFDDHGDLSGYIGFQTDITERKRQEDSLRASEMRFRSLFELAPVGMALNRYVDGKFLDGNPALFAMLGYTEEEFRGLSNWDVTPIEYEPQEVVHDEALFLHGQYGPYEKEYVHKDGYRIPVLLNGVLFEDENGEGVVFSIIQNISERRRNERLKSEFLATVSHELRTPLTAIHGALRLLASGALGTLNDSSSEMLHLAEQNSQRLIELINDLLDMEKLTAGGMSFHIKAHALTPLIRSVMEQLKPFTDKHQVELLFDAPSSGLSAMLDPDRFTQILTNLLSNAAKFSPPECTVVISVEPLEDVVRIAVEDNGPGIPDDFLPRLFERFAQADGSSRRAQGGTGLGLAISKALAEQMNGQLGYKPAAEKGSIFYVDLPASKT</sequence>
<dbReference type="SMART" id="SM00065">
    <property type="entry name" value="GAF"/>
    <property type="match status" value="1"/>
</dbReference>
<dbReference type="SUPFAM" id="SSF55785">
    <property type="entry name" value="PYP-like sensor domain (PAS domain)"/>
    <property type="match status" value="2"/>
</dbReference>
<dbReference type="FunFam" id="3.30.565.10:FF:000006">
    <property type="entry name" value="Sensor histidine kinase WalK"/>
    <property type="match status" value="1"/>
</dbReference>
<dbReference type="SUPFAM" id="SSF47384">
    <property type="entry name" value="Homodimeric domain of signal transducing histidine kinase"/>
    <property type="match status" value="1"/>
</dbReference>
<dbReference type="Pfam" id="PF13426">
    <property type="entry name" value="PAS_9"/>
    <property type="match status" value="2"/>
</dbReference>
<dbReference type="AlphaFoldDB" id="A0AB38YFE0"/>
<dbReference type="InterPro" id="IPR036097">
    <property type="entry name" value="HisK_dim/P_sf"/>
</dbReference>
<evidence type="ECO:0000256" key="3">
    <source>
        <dbReference type="ARBA" id="ARBA00022553"/>
    </source>
</evidence>